<keyword evidence="1" id="KW-0812">Transmembrane</keyword>
<keyword evidence="3" id="KW-1185">Reference proteome</keyword>
<dbReference type="Pfam" id="PF14584">
    <property type="entry name" value="DUF4446"/>
    <property type="match status" value="1"/>
</dbReference>
<protein>
    <submittedName>
        <fullName evidence="2">DUF4446 family protein</fullName>
    </submittedName>
</protein>
<dbReference type="RefSeq" id="WP_380026413.1">
    <property type="nucleotide sequence ID" value="NZ_JBHSHC010000106.1"/>
</dbReference>
<organism evidence="2 3">
    <name type="scientific">Effusibacillus consociatus</name>
    <dbReference type="NCBI Taxonomy" id="1117041"/>
    <lineage>
        <taxon>Bacteria</taxon>
        <taxon>Bacillati</taxon>
        <taxon>Bacillota</taxon>
        <taxon>Bacilli</taxon>
        <taxon>Bacillales</taxon>
        <taxon>Alicyclobacillaceae</taxon>
        <taxon>Effusibacillus</taxon>
    </lineage>
</organism>
<evidence type="ECO:0000313" key="3">
    <source>
        <dbReference type="Proteomes" id="UP001596002"/>
    </source>
</evidence>
<name>A0ABV9Q3S6_9BACL</name>
<gene>
    <name evidence="2" type="ORF">ACFO8Q_14010</name>
</gene>
<dbReference type="InterPro" id="IPR027981">
    <property type="entry name" value="DUF4446"/>
</dbReference>
<dbReference type="Proteomes" id="UP001596002">
    <property type="component" value="Unassembled WGS sequence"/>
</dbReference>
<reference evidence="3" key="1">
    <citation type="journal article" date="2019" name="Int. J. Syst. Evol. Microbiol.">
        <title>The Global Catalogue of Microorganisms (GCM) 10K type strain sequencing project: providing services to taxonomists for standard genome sequencing and annotation.</title>
        <authorList>
            <consortium name="The Broad Institute Genomics Platform"/>
            <consortium name="The Broad Institute Genome Sequencing Center for Infectious Disease"/>
            <person name="Wu L."/>
            <person name="Ma J."/>
        </authorList>
    </citation>
    <scope>NUCLEOTIDE SEQUENCE [LARGE SCALE GENOMIC DNA]</scope>
    <source>
        <strain evidence="3">WYCCWR 12678</strain>
    </source>
</reference>
<comment type="caution">
    <text evidence="2">The sequence shown here is derived from an EMBL/GenBank/DDBJ whole genome shotgun (WGS) entry which is preliminary data.</text>
</comment>
<proteinExistence type="predicted"/>
<keyword evidence="1" id="KW-1133">Transmembrane helix</keyword>
<evidence type="ECO:0000256" key="1">
    <source>
        <dbReference type="SAM" id="Phobius"/>
    </source>
</evidence>
<sequence length="169" mass="19384">MIDYRQWILENLETVVLTIIGLLVLALFFFILNTVRLNQLHKRYQRLMRGADKSNLEELLFRKVEELQHLADKVKEVQDTQAKVNQDIQSSLGPIGIVRYNAFNDVGSDLSFSVAILNRDKNGVVISSLYGREDSRIYAKPVENGDSTYKMTDEEKEAICIAIESFAKR</sequence>
<evidence type="ECO:0000313" key="2">
    <source>
        <dbReference type="EMBL" id="MFC4768459.1"/>
    </source>
</evidence>
<keyword evidence="1" id="KW-0472">Membrane</keyword>
<feature type="transmembrane region" description="Helical" evidence="1">
    <location>
        <begin position="15"/>
        <end position="35"/>
    </location>
</feature>
<accession>A0ABV9Q3S6</accession>
<dbReference type="EMBL" id="JBHSHC010000106">
    <property type="protein sequence ID" value="MFC4768459.1"/>
    <property type="molecule type" value="Genomic_DNA"/>
</dbReference>